<dbReference type="SMART" id="SM00636">
    <property type="entry name" value="Glyco_18"/>
    <property type="match status" value="1"/>
</dbReference>
<dbReference type="PANTHER" id="PTHR11177">
    <property type="entry name" value="CHITINASE"/>
    <property type="match status" value="1"/>
</dbReference>
<evidence type="ECO:0000256" key="5">
    <source>
        <dbReference type="RuleBase" id="RU004453"/>
    </source>
</evidence>
<dbReference type="GO" id="GO:0008061">
    <property type="term" value="F:chitin binding"/>
    <property type="evidence" value="ECO:0007669"/>
    <property type="project" value="InterPro"/>
</dbReference>
<accession>A0A226EGN6</accession>
<dbReference type="InterPro" id="IPR017853">
    <property type="entry name" value="GH"/>
</dbReference>
<dbReference type="InterPro" id="IPR001579">
    <property type="entry name" value="Glyco_hydro_18_chit_AS"/>
</dbReference>
<keyword evidence="10" id="KW-1185">Reference proteome</keyword>
<dbReference type="Gene3D" id="3.10.50.10">
    <property type="match status" value="1"/>
</dbReference>
<comment type="caution">
    <text evidence="9">The sequence shown here is derived from an EMBL/GenBank/DDBJ whole genome shotgun (WGS) entry which is preliminary data.</text>
</comment>
<dbReference type="OMA" id="QTQNHIN"/>
<keyword evidence="7" id="KW-0732">Signal</keyword>
<dbReference type="SUPFAM" id="SSF54556">
    <property type="entry name" value="Chitinase insertion domain"/>
    <property type="match status" value="1"/>
</dbReference>
<dbReference type="InterPro" id="IPR050314">
    <property type="entry name" value="Glycosyl_Hydrlase_18"/>
</dbReference>
<dbReference type="PROSITE" id="PS51910">
    <property type="entry name" value="GH18_2"/>
    <property type="match status" value="1"/>
</dbReference>
<name>A0A226EGN6_FOLCA</name>
<evidence type="ECO:0000256" key="3">
    <source>
        <dbReference type="ARBA" id="ARBA00023295"/>
    </source>
</evidence>
<dbReference type="InterPro" id="IPR011583">
    <property type="entry name" value="Chitinase_II/V-like_cat"/>
</dbReference>
<evidence type="ECO:0000256" key="1">
    <source>
        <dbReference type="ARBA" id="ARBA00022801"/>
    </source>
</evidence>
<feature type="domain" description="GH18" evidence="8">
    <location>
        <begin position="67"/>
        <end position="452"/>
    </location>
</feature>
<organism evidence="9 10">
    <name type="scientific">Folsomia candida</name>
    <name type="common">Springtail</name>
    <dbReference type="NCBI Taxonomy" id="158441"/>
    <lineage>
        <taxon>Eukaryota</taxon>
        <taxon>Metazoa</taxon>
        <taxon>Ecdysozoa</taxon>
        <taxon>Arthropoda</taxon>
        <taxon>Hexapoda</taxon>
        <taxon>Collembola</taxon>
        <taxon>Entomobryomorpha</taxon>
        <taxon>Isotomoidea</taxon>
        <taxon>Isotomidae</taxon>
        <taxon>Proisotominae</taxon>
        <taxon>Folsomia</taxon>
    </lineage>
</organism>
<dbReference type="PANTHER" id="PTHR11177:SF403">
    <property type="entry name" value="CHITINASE 2-RELATED"/>
    <property type="match status" value="1"/>
</dbReference>
<comment type="similarity">
    <text evidence="5">Belongs to the glycosyl hydrolase 18 family.</text>
</comment>
<gene>
    <name evidence="9" type="ORF">Fcan01_09126</name>
</gene>
<dbReference type="GO" id="GO:0005576">
    <property type="term" value="C:extracellular region"/>
    <property type="evidence" value="ECO:0007669"/>
    <property type="project" value="TreeGrafter"/>
</dbReference>
<evidence type="ECO:0000259" key="8">
    <source>
        <dbReference type="PROSITE" id="PS51910"/>
    </source>
</evidence>
<dbReference type="Gene3D" id="3.20.20.80">
    <property type="entry name" value="Glycosidases"/>
    <property type="match status" value="1"/>
</dbReference>
<keyword evidence="3 4" id="KW-0326">Glycosidase</keyword>
<keyword evidence="6" id="KW-0472">Membrane</keyword>
<evidence type="ECO:0000256" key="2">
    <source>
        <dbReference type="ARBA" id="ARBA00023157"/>
    </source>
</evidence>
<dbReference type="InterPro" id="IPR029070">
    <property type="entry name" value="Chitinase_insertion_sf"/>
</dbReference>
<evidence type="ECO:0000313" key="9">
    <source>
        <dbReference type="EMBL" id="OXA56244.1"/>
    </source>
</evidence>
<dbReference type="GO" id="GO:0006032">
    <property type="term" value="P:chitin catabolic process"/>
    <property type="evidence" value="ECO:0007669"/>
    <property type="project" value="TreeGrafter"/>
</dbReference>
<dbReference type="FunFam" id="3.10.50.10:FF:000001">
    <property type="entry name" value="Chitinase 3-like 1"/>
    <property type="match status" value="1"/>
</dbReference>
<feature type="transmembrane region" description="Helical" evidence="6">
    <location>
        <begin position="476"/>
        <end position="495"/>
    </location>
</feature>
<keyword evidence="1 4" id="KW-0378">Hydrolase</keyword>
<protein>
    <submittedName>
        <fullName evidence="9">Putative chitinase 2</fullName>
    </submittedName>
</protein>
<keyword evidence="6" id="KW-0812">Transmembrane</keyword>
<dbReference type="PROSITE" id="PS01095">
    <property type="entry name" value="GH18_1"/>
    <property type="match status" value="1"/>
</dbReference>
<feature type="signal peptide" evidence="7">
    <location>
        <begin position="1"/>
        <end position="27"/>
    </location>
</feature>
<dbReference type="GO" id="GO:0004568">
    <property type="term" value="F:chitinase activity"/>
    <property type="evidence" value="ECO:0007669"/>
    <property type="project" value="TreeGrafter"/>
</dbReference>
<dbReference type="OrthoDB" id="73875at2759"/>
<dbReference type="EMBL" id="LNIX01000004">
    <property type="protein sequence ID" value="OXA56244.1"/>
    <property type="molecule type" value="Genomic_DNA"/>
</dbReference>
<dbReference type="STRING" id="158441.A0A226EGN6"/>
<evidence type="ECO:0000313" key="10">
    <source>
        <dbReference type="Proteomes" id="UP000198287"/>
    </source>
</evidence>
<dbReference type="SUPFAM" id="SSF51445">
    <property type="entry name" value="(Trans)glycosidases"/>
    <property type="match status" value="1"/>
</dbReference>
<dbReference type="CDD" id="cd02872">
    <property type="entry name" value="GH18_chitolectin_chitotriosidase"/>
    <property type="match status" value="1"/>
</dbReference>
<feature type="chain" id="PRO_5012443426" evidence="7">
    <location>
        <begin position="28"/>
        <end position="496"/>
    </location>
</feature>
<keyword evidence="6" id="KW-1133">Transmembrane helix</keyword>
<evidence type="ECO:0000256" key="6">
    <source>
        <dbReference type="SAM" id="Phobius"/>
    </source>
</evidence>
<proteinExistence type="inferred from homology"/>
<evidence type="ECO:0000256" key="7">
    <source>
        <dbReference type="SAM" id="SignalP"/>
    </source>
</evidence>
<reference evidence="9 10" key="1">
    <citation type="submission" date="2015-12" db="EMBL/GenBank/DDBJ databases">
        <title>The genome of Folsomia candida.</title>
        <authorList>
            <person name="Faddeeva A."/>
            <person name="Derks M.F."/>
            <person name="Anvar Y."/>
            <person name="Smit S."/>
            <person name="Van Straalen N."/>
            <person name="Roelofs D."/>
        </authorList>
    </citation>
    <scope>NUCLEOTIDE SEQUENCE [LARGE SCALE GENOMIC DNA]</scope>
    <source>
        <strain evidence="9 10">VU population</strain>
        <tissue evidence="9">Whole body</tissue>
    </source>
</reference>
<sequence>MTMSGWTSIHFLVVVGFVLLFLKEANSVSNTVSSMDEGEDPSVREVTNLNLTFRGDYQRARVQAHKKVVVCYVATWATYRKPDEGAFDIDHIEPNLCTHLIYSFAGLDNTTFIMKPLDPWLDQKLQENGGGREWFKRFNDFKAKYPHLKVLLAIGGWNEGSKKYSQMAGNSQNRQVFIQSALDLIQRYGFDGLDLDWEFPADRGGSMDDKRQFTILVQELRHKFDKYGLMLTSAFGPALSTATKGYELRELAGLLDHIHLMCYDYHGAWDRKTGHNAPLYAPKGDGSIAESVDYYLAQGVPPHKLVIGLPFYGRTFIIPDEGQLGDALSSSTGRNASVRAGLFQGAMDKGFQGPYTKEDGFLGYNEICRELTASRGDWTTYWDDVAKVPYMRNGNKWVSFDNPDSIREKVKYITQKKLRGAMIWSIDTDDFRSTCGIKNALLRTVNFALYQNVMPGDDVIPSTPGRGPLRPTAGASGLQISVVLGLIAATVLYFLG</sequence>
<dbReference type="Pfam" id="PF00704">
    <property type="entry name" value="Glyco_hydro_18"/>
    <property type="match status" value="1"/>
</dbReference>
<dbReference type="GO" id="GO:0005975">
    <property type="term" value="P:carbohydrate metabolic process"/>
    <property type="evidence" value="ECO:0007669"/>
    <property type="project" value="InterPro"/>
</dbReference>
<dbReference type="Proteomes" id="UP000198287">
    <property type="component" value="Unassembled WGS sequence"/>
</dbReference>
<keyword evidence="2" id="KW-1015">Disulfide bond</keyword>
<dbReference type="AlphaFoldDB" id="A0A226EGN6"/>
<dbReference type="InterPro" id="IPR001223">
    <property type="entry name" value="Glyco_hydro18_cat"/>
</dbReference>
<evidence type="ECO:0000256" key="4">
    <source>
        <dbReference type="RuleBase" id="RU000489"/>
    </source>
</evidence>